<keyword evidence="6" id="KW-0560">Oxidoreductase</keyword>
<name>A0A918P950_9SPHN</name>
<dbReference type="PANTHER" id="PTHR43098:SF2">
    <property type="entry name" value="FAD-BINDING MONOOXYGENASE AUSB-RELATED"/>
    <property type="match status" value="1"/>
</dbReference>
<dbReference type="GO" id="GO:0004497">
    <property type="term" value="F:monooxygenase activity"/>
    <property type="evidence" value="ECO:0007669"/>
    <property type="project" value="UniProtKB-KW"/>
</dbReference>
<reference evidence="8" key="2">
    <citation type="submission" date="2020-09" db="EMBL/GenBank/DDBJ databases">
        <authorList>
            <person name="Sun Q."/>
            <person name="Kim S."/>
        </authorList>
    </citation>
    <scope>NUCLEOTIDE SEQUENCE</scope>
    <source>
        <strain evidence="8">KCTC 32255</strain>
    </source>
</reference>
<dbReference type="Gene3D" id="3.50.50.60">
    <property type="entry name" value="FAD/NAD(P)-binding domain"/>
    <property type="match status" value="2"/>
</dbReference>
<dbReference type="InterPro" id="IPR050775">
    <property type="entry name" value="FAD-binding_Monooxygenases"/>
</dbReference>
<accession>A0A918P950</accession>
<dbReference type="RefSeq" id="WP_189619348.1">
    <property type="nucleotide sequence ID" value="NZ_BMZA01000001.1"/>
</dbReference>
<dbReference type="EMBL" id="BMZA01000001">
    <property type="protein sequence ID" value="GGY91967.1"/>
    <property type="molecule type" value="Genomic_DNA"/>
</dbReference>
<evidence type="ECO:0000256" key="1">
    <source>
        <dbReference type="ARBA" id="ARBA00001974"/>
    </source>
</evidence>
<dbReference type="AlphaFoldDB" id="A0A918P950"/>
<keyword evidence="4" id="KW-0274">FAD</keyword>
<comment type="cofactor">
    <cofactor evidence="1">
        <name>FAD</name>
        <dbReference type="ChEBI" id="CHEBI:57692"/>
    </cofactor>
</comment>
<keyword evidence="9" id="KW-1185">Reference proteome</keyword>
<protein>
    <submittedName>
        <fullName evidence="8">Monooxygenase</fullName>
    </submittedName>
</protein>
<dbReference type="SUPFAM" id="SSF51905">
    <property type="entry name" value="FAD/NAD(P)-binding domain"/>
    <property type="match status" value="1"/>
</dbReference>
<evidence type="ECO:0000256" key="6">
    <source>
        <dbReference type="ARBA" id="ARBA00023002"/>
    </source>
</evidence>
<gene>
    <name evidence="8" type="ORF">GCM10011614_03340</name>
</gene>
<dbReference type="PRINTS" id="PR00411">
    <property type="entry name" value="PNDRDTASEI"/>
</dbReference>
<dbReference type="Proteomes" id="UP000648075">
    <property type="component" value="Unassembled WGS sequence"/>
</dbReference>
<keyword evidence="3" id="KW-0285">Flavoprotein</keyword>
<dbReference type="InterPro" id="IPR036188">
    <property type="entry name" value="FAD/NAD-bd_sf"/>
</dbReference>
<evidence type="ECO:0000256" key="3">
    <source>
        <dbReference type="ARBA" id="ARBA00022630"/>
    </source>
</evidence>
<keyword evidence="7 8" id="KW-0503">Monooxygenase</keyword>
<dbReference type="Pfam" id="PF13738">
    <property type="entry name" value="Pyr_redox_3"/>
    <property type="match status" value="1"/>
</dbReference>
<evidence type="ECO:0000256" key="7">
    <source>
        <dbReference type="ARBA" id="ARBA00023033"/>
    </source>
</evidence>
<sequence length="604" mass="66791">MSDKEAQRIAAIRDKYEAERARRLRPAGTDQYVFAEGRHAHFADDPYAGPPPARAALDEELDVLVIGAGFGGIEAGATLRRKGIGNFRILDAAGDFGGTWYWNRYPGLRCDVESYIYLPYLEETGYVPTERYVRGREILAYCRQLGRHFDLYDRALFQTKVTGMVWDEDAARWIVSTSRGDALRARFVTTQSGIFSRPQLPGIPGIEDFAGHAFHSARWDYAYTGGSTDGGLTGLAGKRVGVVGTGTTALQVVPELAKDAGSLTIFQRTPTAVGVRDNGPTDPDWFGALPPGWQRQRIESFNQIGNGEEADCPVDDGWARFFRLMMSAAQSVPEPDRTLAAIGAAQEAADFEHNEVVRARVDQHVRDPEKAAMLKAYYRTMCKRPGFSDDYLPACDRDNVRIVDVSGGIERITPAGMVVDGVEYPLDCLIFCTGFELGTTWAHQAGYDVIGRGGQRLSDKWANGISTYHGLFSRGFPNMFFMGLTQTGATVSVPHMLQEQVDHLTWIIERLLPRDRASVEASAEAEAAWQTTIAAVNEARRPFQESCTPGYFNAEGKPQDRRSAIGSGMFFPSTAFFRMLAEWRAAGDFAGLELQERHEMGEVP</sequence>
<evidence type="ECO:0000313" key="9">
    <source>
        <dbReference type="Proteomes" id="UP000648075"/>
    </source>
</evidence>
<comment type="similarity">
    <text evidence="2">Belongs to the FAD-binding monooxygenase family.</text>
</comment>
<proteinExistence type="inferred from homology"/>
<dbReference type="PANTHER" id="PTHR43098">
    <property type="entry name" value="L-ORNITHINE N(5)-MONOOXYGENASE-RELATED"/>
    <property type="match status" value="1"/>
</dbReference>
<evidence type="ECO:0000256" key="2">
    <source>
        <dbReference type="ARBA" id="ARBA00010139"/>
    </source>
</evidence>
<organism evidence="8 9">
    <name type="scientific">Novosphingobium colocasiae</name>
    <dbReference type="NCBI Taxonomy" id="1256513"/>
    <lineage>
        <taxon>Bacteria</taxon>
        <taxon>Pseudomonadati</taxon>
        <taxon>Pseudomonadota</taxon>
        <taxon>Alphaproteobacteria</taxon>
        <taxon>Sphingomonadales</taxon>
        <taxon>Sphingomonadaceae</taxon>
        <taxon>Novosphingobium</taxon>
    </lineage>
</organism>
<reference evidence="8" key="1">
    <citation type="journal article" date="2014" name="Int. J. Syst. Evol. Microbiol.">
        <title>Complete genome sequence of Corynebacterium casei LMG S-19264T (=DSM 44701T), isolated from a smear-ripened cheese.</title>
        <authorList>
            <consortium name="US DOE Joint Genome Institute (JGI-PGF)"/>
            <person name="Walter F."/>
            <person name="Albersmeier A."/>
            <person name="Kalinowski J."/>
            <person name="Ruckert C."/>
        </authorList>
    </citation>
    <scope>NUCLEOTIDE SEQUENCE</scope>
    <source>
        <strain evidence="8">KCTC 32255</strain>
    </source>
</reference>
<evidence type="ECO:0000256" key="5">
    <source>
        <dbReference type="ARBA" id="ARBA00022857"/>
    </source>
</evidence>
<dbReference type="FunFam" id="3.50.50.60:FF:000341">
    <property type="entry name" value="Baeyer-Villiger monooxygenase"/>
    <property type="match status" value="1"/>
</dbReference>
<evidence type="ECO:0000256" key="4">
    <source>
        <dbReference type="ARBA" id="ARBA00022827"/>
    </source>
</evidence>
<keyword evidence="5" id="KW-0521">NADP</keyword>
<evidence type="ECO:0000313" key="8">
    <source>
        <dbReference type="EMBL" id="GGY91967.1"/>
    </source>
</evidence>
<comment type="caution">
    <text evidence="8">The sequence shown here is derived from an EMBL/GenBank/DDBJ whole genome shotgun (WGS) entry which is preliminary data.</text>
</comment>